<proteinExistence type="inferred from homology"/>
<feature type="domain" description="UspA" evidence="2">
    <location>
        <begin position="10"/>
        <end position="154"/>
    </location>
</feature>
<evidence type="ECO:0000259" key="2">
    <source>
        <dbReference type="Pfam" id="PF00582"/>
    </source>
</evidence>
<organism evidence="3 4">
    <name type="scientific">Nocardia arthritidis</name>
    <dbReference type="NCBI Taxonomy" id="228602"/>
    <lineage>
        <taxon>Bacteria</taxon>
        <taxon>Bacillati</taxon>
        <taxon>Actinomycetota</taxon>
        <taxon>Actinomycetes</taxon>
        <taxon>Mycobacteriales</taxon>
        <taxon>Nocardiaceae</taxon>
        <taxon>Nocardia</taxon>
    </lineage>
</organism>
<name>A0A6G9Y960_9NOCA</name>
<accession>A0A6G9Y960</accession>
<dbReference type="RefSeq" id="WP_167472669.1">
    <property type="nucleotide sequence ID" value="NZ_CP046172.1"/>
</dbReference>
<dbReference type="EMBL" id="CP046172">
    <property type="protein sequence ID" value="QIS09583.1"/>
    <property type="molecule type" value="Genomic_DNA"/>
</dbReference>
<keyword evidence="4" id="KW-1185">Reference proteome</keyword>
<evidence type="ECO:0000313" key="4">
    <source>
        <dbReference type="Proteomes" id="UP000503540"/>
    </source>
</evidence>
<dbReference type="Pfam" id="PF00582">
    <property type="entry name" value="Usp"/>
    <property type="match status" value="1"/>
</dbReference>
<dbReference type="InterPro" id="IPR014729">
    <property type="entry name" value="Rossmann-like_a/b/a_fold"/>
</dbReference>
<dbReference type="SUPFAM" id="SSF52402">
    <property type="entry name" value="Adenine nucleotide alpha hydrolases-like"/>
    <property type="match status" value="1"/>
</dbReference>
<evidence type="ECO:0000313" key="3">
    <source>
        <dbReference type="EMBL" id="QIS09583.1"/>
    </source>
</evidence>
<dbReference type="PANTHER" id="PTHR46268:SF6">
    <property type="entry name" value="UNIVERSAL STRESS PROTEIN UP12"/>
    <property type="match status" value="1"/>
</dbReference>
<dbReference type="CDD" id="cd00293">
    <property type="entry name" value="USP-like"/>
    <property type="match status" value="1"/>
</dbReference>
<dbReference type="PANTHER" id="PTHR46268">
    <property type="entry name" value="STRESS RESPONSE PROTEIN NHAX"/>
    <property type="match status" value="1"/>
</dbReference>
<dbReference type="Gene3D" id="3.40.50.620">
    <property type="entry name" value="HUPs"/>
    <property type="match status" value="1"/>
</dbReference>
<dbReference type="InterPro" id="IPR006016">
    <property type="entry name" value="UspA"/>
</dbReference>
<protein>
    <submittedName>
        <fullName evidence="3">Universal stress protein</fullName>
    </submittedName>
</protein>
<dbReference type="Proteomes" id="UP000503540">
    <property type="component" value="Chromosome"/>
</dbReference>
<comment type="similarity">
    <text evidence="1">Belongs to the universal stress protein A family.</text>
</comment>
<dbReference type="KEGG" id="nah:F5544_08405"/>
<dbReference type="AlphaFoldDB" id="A0A6G9Y960"/>
<evidence type="ECO:0000256" key="1">
    <source>
        <dbReference type="ARBA" id="ARBA00008791"/>
    </source>
</evidence>
<sequence>MISGESSNPYRTIVVGANGSASSFAALRRAAILARVARAELVIACAYDRAYGADRHSPIGSYKDAEHLLQVTAAVDTILQAAVGHAEALGVERITPFAVPGTPRDGLLSVATDYEADLMVIGNREAGSSAVCDWVGPVGHAVANHSEADVLLVRPRGRFGCCSPLAGDEVAR</sequence>
<reference evidence="3 4" key="1">
    <citation type="journal article" date="2019" name="ACS Chem. Biol.">
        <title>Identification and Mobilization of a Cryptic Antibiotic Biosynthesis Gene Locus from a Human-Pathogenic Nocardia Isolate.</title>
        <authorList>
            <person name="Herisse M."/>
            <person name="Ishida K."/>
            <person name="Porter J.L."/>
            <person name="Howden B."/>
            <person name="Hertweck C."/>
            <person name="Stinear T.P."/>
            <person name="Pidot S.J."/>
        </authorList>
    </citation>
    <scope>NUCLEOTIDE SEQUENCE [LARGE SCALE GENOMIC DNA]</scope>
    <source>
        <strain evidence="3 4">AUSMDU00012717</strain>
    </source>
</reference>
<gene>
    <name evidence="3" type="ORF">F5544_08405</name>
</gene>